<dbReference type="SMART" id="SM00862">
    <property type="entry name" value="Trans_reg_C"/>
    <property type="match status" value="1"/>
</dbReference>
<gene>
    <name evidence="4" type="ORF">GCM10009111_08530</name>
</gene>
<dbReference type="EMBL" id="BAAAFA010000002">
    <property type="protein sequence ID" value="GAA0813329.1"/>
    <property type="molecule type" value="Genomic_DNA"/>
</dbReference>
<dbReference type="PROSITE" id="PS51755">
    <property type="entry name" value="OMPR_PHOB"/>
    <property type="match status" value="1"/>
</dbReference>
<dbReference type="SUPFAM" id="SSF46894">
    <property type="entry name" value="C-terminal effector domain of the bipartite response regulators"/>
    <property type="match status" value="1"/>
</dbReference>
<keyword evidence="1 2" id="KW-0238">DNA-binding</keyword>
<dbReference type="InterPro" id="IPR011990">
    <property type="entry name" value="TPR-like_helical_dom_sf"/>
</dbReference>
<evidence type="ECO:0000256" key="2">
    <source>
        <dbReference type="PROSITE-ProRule" id="PRU01091"/>
    </source>
</evidence>
<evidence type="ECO:0000313" key="5">
    <source>
        <dbReference type="Proteomes" id="UP001500021"/>
    </source>
</evidence>
<dbReference type="PANTHER" id="PTHR47691">
    <property type="entry name" value="REGULATOR-RELATED"/>
    <property type="match status" value="1"/>
</dbReference>
<reference evidence="4 5" key="1">
    <citation type="journal article" date="2019" name="Int. J. Syst. Evol. Microbiol.">
        <title>The Global Catalogue of Microorganisms (GCM) 10K type strain sequencing project: providing services to taxonomists for standard genome sequencing and annotation.</title>
        <authorList>
            <consortium name="The Broad Institute Genomics Platform"/>
            <consortium name="The Broad Institute Genome Sequencing Center for Infectious Disease"/>
            <person name="Wu L."/>
            <person name="Ma J."/>
        </authorList>
    </citation>
    <scope>NUCLEOTIDE SEQUENCE [LARGE SCALE GENOMIC DNA]</scope>
    <source>
        <strain evidence="4 5">JCM 15608</strain>
    </source>
</reference>
<dbReference type="SUPFAM" id="SSF48452">
    <property type="entry name" value="TPR-like"/>
    <property type="match status" value="2"/>
</dbReference>
<dbReference type="PANTHER" id="PTHR47691:SF3">
    <property type="entry name" value="HTH-TYPE TRANSCRIPTIONAL REGULATOR RV0890C-RELATED"/>
    <property type="match status" value="1"/>
</dbReference>
<proteinExistence type="predicted"/>
<dbReference type="RefSeq" id="WP_343815367.1">
    <property type="nucleotide sequence ID" value="NZ_BAAAFA010000002.1"/>
</dbReference>
<feature type="domain" description="OmpR/PhoB-type" evidence="3">
    <location>
        <begin position="1"/>
        <end position="93"/>
    </location>
</feature>
<evidence type="ECO:0000313" key="4">
    <source>
        <dbReference type="EMBL" id="GAA0813329.1"/>
    </source>
</evidence>
<sequence>MRFTLADIEINLTAGVIIKDGEKINVRAKTLLVLKYLITHQQEVVTKQCLLDEIWHDVIVQEQVLVQSIKEIRDILGSQVIKTYPRQGYQWTADLTEVVCTPLTKNPFISSKITKLIIILITVGVTFFLYKSQQAANQLDPQLSSQKIMTVAFLPVKNDMPDDIHNWVPIKGTEYLSQRLEQQSNLSVIESDKVQRTLPQLKNLHSPKDAQQIASLQNTLAADLIVQSRLLGYPQDFQLHYTLYLPHSVERGIEFADTVEKAFEQLVEKIALRYSDFTPNTTASAQHDFSNEAFARGIELYLLREYSKAIGFFSSALQTNNELLPARRYLAACYMNNNNLERGLALMQENIQQAKEKKAYREEMRSYLLLGVSLMNWHQANNSLNNETLLQAQRYIISAQNLADTHQDSLFIAYSHEELGKIKRLQKNYPQAIKLQQTALAFYQKFRGNYGQTRPLIELAIIANEQGRIEQSKHYFSQAIAIANENGVVTNQVAVLLAQADIKQAQGQTTQANVLAKQALAIAENAKSNLLMARINAWLNNNSYYEIH</sequence>
<evidence type="ECO:0000259" key="3">
    <source>
        <dbReference type="PROSITE" id="PS51755"/>
    </source>
</evidence>
<feature type="DNA-binding region" description="OmpR/PhoB-type" evidence="2">
    <location>
        <begin position="1"/>
        <end position="93"/>
    </location>
</feature>
<evidence type="ECO:0000256" key="1">
    <source>
        <dbReference type="ARBA" id="ARBA00023125"/>
    </source>
</evidence>
<organism evidence="4 5">
    <name type="scientific">Colwellia asteriadis</name>
    <dbReference type="NCBI Taxonomy" id="517723"/>
    <lineage>
        <taxon>Bacteria</taxon>
        <taxon>Pseudomonadati</taxon>
        <taxon>Pseudomonadota</taxon>
        <taxon>Gammaproteobacteria</taxon>
        <taxon>Alteromonadales</taxon>
        <taxon>Colwelliaceae</taxon>
        <taxon>Colwellia</taxon>
    </lineage>
</organism>
<dbReference type="SMART" id="SM00028">
    <property type="entry name" value="TPR"/>
    <property type="match status" value="4"/>
</dbReference>
<dbReference type="Pfam" id="PF00486">
    <property type="entry name" value="Trans_reg_C"/>
    <property type="match status" value="1"/>
</dbReference>
<dbReference type="Pfam" id="PF13424">
    <property type="entry name" value="TPR_12"/>
    <property type="match status" value="1"/>
</dbReference>
<dbReference type="Proteomes" id="UP001500021">
    <property type="component" value="Unassembled WGS sequence"/>
</dbReference>
<dbReference type="Gene3D" id="1.25.40.10">
    <property type="entry name" value="Tetratricopeptide repeat domain"/>
    <property type="match status" value="2"/>
</dbReference>
<protein>
    <recommendedName>
        <fullName evidence="3">OmpR/PhoB-type domain-containing protein</fullName>
    </recommendedName>
</protein>
<dbReference type="CDD" id="cd00383">
    <property type="entry name" value="trans_reg_C"/>
    <property type="match status" value="1"/>
</dbReference>
<dbReference type="InterPro" id="IPR036388">
    <property type="entry name" value="WH-like_DNA-bd_sf"/>
</dbReference>
<accession>A0ABN1L4A8</accession>
<name>A0ABN1L4A8_9GAMM</name>
<dbReference type="InterPro" id="IPR001867">
    <property type="entry name" value="OmpR/PhoB-type_DNA-bd"/>
</dbReference>
<dbReference type="InterPro" id="IPR019734">
    <property type="entry name" value="TPR_rpt"/>
</dbReference>
<comment type="caution">
    <text evidence="4">The sequence shown here is derived from an EMBL/GenBank/DDBJ whole genome shotgun (WGS) entry which is preliminary data.</text>
</comment>
<dbReference type="Gene3D" id="1.10.10.10">
    <property type="entry name" value="Winged helix-like DNA-binding domain superfamily/Winged helix DNA-binding domain"/>
    <property type="match status" value="1"/>
</dbReference>
<keyword evidence="5" id="KW-1185">Reference proteome</keyword>
<dbReference type="InterPro" id="IPR016032">
    <property type="entry name" value="Sig_transdc_resp-reg_C-effctor"/>
</dbReference>